<feature type="signal peptide" evidence="1">
    <location>
        <begin position="1"/>
        <end position="22"/>
    </location>
</feature>
<dbReference type="KEGG" id="gca:Galf_2263"/>
<protein>
    <submittedName>
        <fullName evidence="2">PsiF repeat-containing protein</fullName>
    </submittedName>
</protein>
<dbReference type="OrthoDB" id="8001925at2"/>
<evidence type="ECO:0000313" key="3">
    <source>
        <dbReference type="Proteomes" id="UP000001235"/>
    </source>
</evidence>
<name>D9SJ79_GALCS</name>
<dbReference type="AlphaFoldDB" id="D9SJ79"/>
<evidence type="ECO:0000313" key="2">
    <source>
        <dbReference type="EMBL" id="ADL56267.1"/>
    </source>
</evidence>
<dbReference type="Pfam" id="PF07769">
    <property type="entry name" value="PsiF_repeat"/>
    <property type="match status" value="2"/>
</dbReference>
<dbReference type="STRING" id="395494.Galf_2263"/>
<accession>D9SJ79</accession>
<sequence length="110" mass="11827" precursor="true">MKKLIAVACLGLFVTVSAPVFAGAQQEKMKGCNAEAKADALKGDERKAFMSKCLKKDYTLKAAEGAKPEEKAALPAARQNKMKSCNADAKTQALKGDERKAFMKNCLKGE</sequence>
<gene>
    <name evidence="2" type="ordered locus">Galf_2263</name>
</gene>
<dbReference type="InterPro" id="IPR011690">
    <property type="entry name" value="P_starv_induced_PsiF"/>
</dbReference>
<dbReference type="RefSeq" id="WP_013294190.1">
    <property type="nucleotide sequence ID" value="NC_014394.1"/>
</dbReference>
<dbReference type="EMBL" id="CP002159">
    <property type="protein sequence ID" value="ADL56267.1"/>
    <property type="molecule type" value="Genomic_DNA"/>
</dbReference>
<evidence type="ECO:0000256" key="1">
    <source>
        <dbReference type="SAM" id="SignalP"/>
    </source>
</evidence>
<dbReference type="eggNOG" id="ENOG5032ZDU">
    <property type="taxonomic scope" value="Bacteria"/>
</dbReference>
<dbReference type="HOGENOM" id="CLU_129289_2_1_4"/>
<proteinExistence type="predicted"/>
<feature type="chain" id="PRO_5003128254" evidence="1">
    <location>
        <begin position="23"/>
        <end position="110"/>
    </location>
</feature>
<organism evidence="2 3">
    <name type="scientific">Gallionella capsiferriformans (strain ES-2)</name>
    <name type="common">Gallionella ferruginea capsiferriformans (strain ES-2)</name>
    <dbReference type="NCBI Taxonomy" id="395494"/>
    <lineage>
        <taxon>Bacteria</taxon>
        <taxon>Pseudomonadati</taxon>
        <taxon>Pseudomonadota</taxon>
        <taxon>Betaproteobacteria</taxon>
        <taxon>Nitrosomonadales</taxon>
        <taxon>Gallionellaceae</taxon>
        <taxon>Gallionella</taxon>
    </lineage>
</organism>
<keyword evidence="3" id="KW-1185">Reference proteome</keyword>
<reference evidence="2 3" key="1">
    <citation type="submission" date="2010-08" db="EMBL/GenBank/DDBJ databases">
        <title>Complete sequence of Gallionella capsiferriformans ES-2.</title>
        <authorList>
            <consortium name="US DOE Joint Genome Institute"/>
            <person name="Lucas S."/>
            <person name="Copeland A."/>
            <person name="Lapidus A."/>
            <person name="Cheng J.-F."/>
            <person name="Bruce D."/>
            <person name="Goodwin L."/>
            <person name="Pitluck S."/>
            <person name="Chertkov O."/>
            <person name="Davenport K.W."/>
            <person name="Detter J.C."/>
            <person name="Han C."/>
            <person name="Tapia R."/>
            <person name="Land M."/>
            <person name="Hauser L."/>
            <person name="Chang Y.-J."/>
            <person name="Jeffries C."/>
            <person name="Kyrpides N."/>
            <person name="Ivanova N."/>
            <person name="Mikhailova N."/>
            <person name="Shelobolina E.S."/>
            <person name="Picardal F."/>
            <person name="Roden E."/>
            <person name="Emerson D."/>
            <person name="Woyke T."/>
        </authorList>
    </citation>
    <scope>NUCLEOTIDE SEQUENCE [LARGE SCALE GENOMIC DNA]</scope>
    <source>
        <strain evidence="2 3">ES-2</strain>
    </source>
</reference>
<keyword evidence="1" id="KW-0732">Signal</keyword>
<dbReference type="Proteomes" id="UP000001235">
    <property type="component" value="Chromosome"/>
</dbReference>